<feature type="domain" description="Carrier" evidence="9">
    <location>
        <begin position="980"/>
        <end position="1054"/>
    </location>
</feature>
<keyword evidence="8" id="KW-0511">Multifunctional enzyme</keyword>
<comment type="similarity">
    <text evidence="2">Belongs to the ATP-dependent AMP-binding enzyme family.</text>
</comment>
<dbReference type="FunFam" id="1.10.1200.10:FF:000005">
    <property type="entry name" value="Nonribosomal peptide synthetase 1"/>
    <property type="match status" value="2"/>
</dbReference>
<organism evidence="10 11">
    <name type="scientific">Paenibacillus mucilaginosus (strain KNP414)</name>
    <dbReference type="NCBI Taxonomy" id="1036673"/>
    <lineage>
        <taxon>Bacteria</taxon>
        <taxon>Bacillati</taxon>
        <taxon>Bacillota</taxon>
        <taxon>Bacilli</taxon>
        <taxon>Bacillales</taxon>
        <taxon>Paenibacillaceae</taxon>
        <taxon>Paenibacillus</taxon>
    </lineage>
</organism>
<feature type="domain" description="Carrier" evidence="9">
    <location>
        <begin position="3109"/>
        <end position="3182"/>
    </location>
</feature>
<dbReference type="InterPro" id="IPR045851">
    <property type="entry name" value="AMP-bd_C_sf"/>
</dbReference>
<keyword evidence="7" id="KW-0045">Antibiotic biosynthesis</keyword>
<dbReference type="InterPro" id="IPR020845">
    <property type="entry name" value="AMP-binding_CS"/>
</dbReference>
<dbReference type="InterPro" id="IPR025110">
    <property type="entry name" value="AMP-bd_C"/>
</dbReference>
<dbReference type="EMBL" id="CP002869">
    <property type="protein sequence ID" value="AEI43594.1"/>
    <property type="molecule type" value="Genomic_DNA"/>
</dbReference>
<sequence length="5401" mass="600393">MEVAYFMNSPLTYPLTYAQRRIWYSTQMSPDSPIANLISKSVITSAIQEGLFARSVSSVIEANEALRIRFLSGESGEPAQYAAPPEPCELQAVDFRGYDHAQEAAEQWLEAHVNECFPLFDTPLYAFTLLRLSDEESWLICKIHHLITDGYSLAMTTNDILETYTLLHAEPDRQLEMRPSYIDYITSEKEYELSSRFRKDRQYWAETFGTLPDPSDLKPYRPFAGSTAARQIRYRLEPELREALKEYGRSRSRSLFTVFLALFSLHIHHMTSNETVVIGTNFTNRTNAKEKKTMGMFTSTTPIRIDVPTHADFHTFLNEVHLQQMSVIRHQRFPFNLIMQLIREKDPDLNRIFSISLQYQAIDVARYDLLGNRTDYVFSGHETDDLVINIKEWQESGEMDINYEFRTDVFGEEEIRLIHRRTSHLLAQILRDDTQPLTALELCDAEERGTLTALQPHKLQEEVGMTFPERFERMALEMPHHTALVHQGRSWTYGELNSAANRIAHLLLGSGLQTEGLVGILMSRSPLMAASILAVWKAGGAYIPLDRDYPAGRILQIMGDAKAEVLLTESGALAEELREALEGTAVLELDRMEETLASCSEANPGLPSDINRLAYVIFTSGSTGKPKGAMVEHLGMMNHMLAKIEDVGIDEHSVVAQNASHCFDISVWQFFVALCTGGRTVIYGSEEVLNPHGFLDAVVHDGITVLEVVPSYLAVMLDALEGAERELPALRILLSTGEALKRNVAERWFRLYPDIPVMNAYGPTEASDDITHYLMRETPPYDTVPVGFPLRGFRIYITDPQGRLCPVGAKGEIWVSGIGVGRGYLFDPQRTEAAFMEDPFAGEPGRRLYKTGDLGRWLPEGAIEFFGRKDHQVKVRGYRIELGEIDNALANHPSVSEAVTLDLTDSTGRTFLCAYYTSPEETDASALKAFLSGKLPYYMVPSHFIRLEEIPVTPNGKIDRKALPRPVSAQEGETGGVRTPLRTEQEKVLSGIWSDILGLPELSAEAHFFELGGDSIQALKIVSRLQQTGWKVGMKDLFQYPTIGLLASHMTREESGKGTEGGQTQAPLAEHGLRPEEVARLSTLLKEGLPGAEVQRVYPMTPLQEAMLFYKKLHPHSGMYTEQLVFTVTGTFDPEAFHASVQMLIDRYCVLRTVFLDAETRPLQIVTARRKAEGFDMDLTHLPGEERRRAADELIREDRARGFDLKRDLLLRYTAIRTGEDTWTIAWTHHHIIMDGWCVSLLLQDLLACYRSLTRGVELDLAPEQPYERFIDWLYSQNPAEAAAYWREKLQGFEQQTGVPKRSGYTGTEGYEAMETEWRLPADLTARLDKLARSQRATLHHLLQTTWGVLLAKYNSVQDVVYGHVVSGRPAELSGVEGMVGLFINTVPVRIRMEENPTLQALLHQVRDQSVESGGRYDHEPLTDIQALTPMGQGLIDHILVLEQFQADQTAVERMFGLREIGFTLSDFQTFEQTNYDLNVILIPGEELRIKFNYNALAYEHGVMKRLGRHWQHILEQMAAVPSVRLSEVRLTDAAEREALLYAFNATNRPYPAEKTLHGLFEEQAAARPDAAALVHEGRTLTYRELNLLASRLALRLRSQGVGPGTFVGIVMERSPELIAGLLGILKSGGAYVPFEPGFPVNRIAGITRLLDIRHMVTQSSLTPLVESVGLEAGCGFAVTRLDSPDLPAEEVPNLPHAGGSGEYAYAIFTSGSTGTPKGVLVRHQPVINLIDWAHRTYGFGPSDRVLFVTSVCFDLSVFDIFGLLAAGGSVHIASEGDVRDPGRLVQLLRDEQITFWDSAPAALSQLLPHLQSLPAQPDSRLRLVFQSGDWIPLTLPPAMKSAFPSANIVSLGGATEAAVWSNSFDIGGIDPAWTSIPYGRPIQNAYYYILDGQLEPCPIGVAGELYIGGDCLADGYHDPELTRASFLPNPFVDSPGARIYKTGDRARFMEDGVIEFLGRVDHQVKIRGYRIELGEIQVQLQAHEAVREAVVLDRKDAQGHQVLCAYFAADREVPPAELRGHLSAQLPSYMIPSYFVQLDALPVTANGKLDRKALPEPAGFIRPGTAYEAPANDTESILTGIWEELLDVRPVGVLDSFLELGGHSLKAQLLALRIHQAFGTEVPLRELLRRPTVRELAAYLGTLDQSGAVRIPAVRLQEHYELSPAQRRLYMIHEMDKKSTAYNMPGALLLEGELDRGRLEASLQSLMSRHESLRTSFHLVDGIPVQRVHEPAVSPLAVLELAEEEIEAALLGFSEPFDLSAAPLVRFALIRIHERKHLLLVDMHHIISDGVSVSHALREIAEGYEGRLPAPLPVQYKDYAAWQNHLLQDGRMGEKADYWLSRFQGTIPVLNLPTDYPRPAFRSFEGGEWEFRADGKLQARLTELAARAGATLNMVLTAAYHLLLAKYTGSDDIVAGSPIAGRPHADLQPIIGMFVNMLPLRTRPEAAKTFMGYLVEVKETALGAYDHQDYPLEELIDRLRLERDASRNPLFDTAFAMQNMEMEPVRAGGLQVTPYAAPSRKAKFDLTLEAFPETEGIRFVLEYASALFKKESAVRLAGHYLHLLVQIADQPEELLGSYELITEAEKAEMLAFLCRPSAAVEPSRSVAVIFEVQAALYPDRPALTHGPVSFTYRELNERANRLARTLRERGVKPDTLVALLTGRSVHMIVGILGILKAGGAYLPIDPQYPEERIAYMLQDSGTGVLLMGSGTAGEAVESFGGLRLFLDREETYHADGSNLVPVNGGSDTAYVIYTSGTTGQPKGTRMTHDNVDHIARNTNYHDIHERDTVLQFSNYAFDGSVFDIFGALLNGARLLLVDSDAVRDLSLLSARIREENVTVGLITTALFHALVDEDIDCLRGMRKILFGGEKASLSHVRRALEQLGPGRLINAYGPTETTVLAAFYPVDRLDPAASSVPIGMPVRGMQLFVVSPEGTLQPALVPGELCIAGRGLSAGYLHHPGLTAEKFVPCPFLEGAKMYRTGDLVRWLPDGTLEYLERMDQQVKIRGHRIELSEIENRLLAHDDIREAIVTAGKDEGGHTYLCAYLVSERTWSIPELREYAGTHLPDYMIPQYFVQLDRLPVTANGKLDRRALPAPSAAAGRGTEYAEPRTAVERKLAEIWSALLGTAVGIDDHFFHLGGDSIKGIQVSARLHKAGLQLEMKQLFVSPTIRQLAPHVKQLQMNIEQGAVTGDVPLSPIQRWFVGSGFTDAHHFNQSVMLYRREGFDEGQLDLIWSMLTEHHDVLRSVFPEWTEGRSRVRGTDAKAFVLETADLRSLEAPEEEIRRRAEALQSGMDPVQGPLVRMGLFRTQEGDHLLIAIHHLVVDGVSWRILIEDFTALLGQSLEGQELELPSKTHAYRDWVLTLEKEAEGEQLQQEQAYWQAKLEGGFAALPVKKQTESLLTGGSEQVSVSLTREQTQRLTSGAHRAYRTEMNDLLLAALGCAVQEWTGGDRIGVWLEGHGRDDTAGLELSRTVGWFTSFYPVVLPVEAEAEEGRLIKAVKEALRSVPRRGAGYGILKYLAPKREDGHLHTGARPEIGFNYMGDLDGALDGGLFTRSRFGTGLEISSGMERRHPLDINGWITDGELTFVVDYHPSELEGGEVRTFAERLQYHLVRLTEHCHARGGTELTPSDLRSGGIGSRELEAVYRMIPAGMELQDVYPLSPMQEGLLFHARKEPSSPAYFQQLTLTLEGDVDPELLELSFADLAARHDMFRTVFLYESLERPLQAVLAHRTMPRMQLLDLRALDEEAIGSAVKRYEEAERERGFDLSLATPMRLGLIRTGERTSRLVWSFHHLLMDGWCLGIVFRQWADAYAARSRGQAAEVGKGADYGTFIHWLEKQDLRAAEAYWSEVLAGYETQTGLPRAGISLPGQEGEYRELSFGLGADATARLQALAVAHGVTLSTVFQVLWGILLHKYNNTDDAVFGSVVSGRPPEIEGIEGMVGLFINTVPVRVRIPDGRTFSQALRHLAEEALKSRMHDFYPLSDIQKRSALSQHLFDHVVAFENYPLDEQAGGAAQKLTHGWQVTGADVFERSHYPMAVSVFPGEELTLRIGYRMDTYDARVLEALPGHLRRLIDQVTENPEVEVAQIDIVTEAEQAILAGFNRPNGSVPALGSTFHGLFEAQVRRTPDALALIGGQTTLSYRELDVRANRIAGLLLSEGLQRGELVGVMADRSPETVSALLGILKAGGAYLPVDPDYPEERIRYLLTDSGVKLLLTEGFRRGGIPFEGRVIPLDDDAVLPQAGQPELPAVSAADPAYVIYTSGTTGRPKGVRVPHRGIAGLHATFIDHYGMGPGDRVLLFASLSFDASVWEMGMGLLTGAALYLAPKEVLHHPVRLQAFMADHGITAATLPPTFAVHLQPEELQSMRLVVTAGSEASGELVGKWRRHMRYINAYGPTESTVCATFWEAPGGKDAGASLIPIGRPIPGTEIQVVDRHLKPAVPGISGELCIAGIGLADGYLHRAELTAEKFVPHPYEPDRFMYRTGDLARWLPDGQLEYLGRIDHQVKIRGFRIELGEIEAALLQIRPVREAVVIDRLDAGGTKYLCAYCTFSGDELAPQELRQALLQALPDYMVPSAFVSMEQLPLTPNGKVDRKALPEPSAPAAGHAAYAAPRGEDERLFVQLWSELLGRSPESIGIDDDFFLAGGHSLKAAQLVSRIQRDFGVDLPLKAVFESPTIRGLAEAVGGRAARTNPIVPRSEKREVYPLSPGQQRIYVLEQLEAGQTGYNLPSVYRVEGHLDLHRLNEAFRALIRRHESLRTSFELLDGEPVQRIHDEVSFALELLSADQETMSRPDEPAASWIKPFDLTRAPLMRVSLVTARAEQLLFFDMHHIISDGISVQILLAELQALYRGEPLPELPLQYRDYSEWQRSAGQQESLLKMKSYWLERFAGELPVLELPTDRSRPAAQDFAGSALVQSADRSLSEGITLLAERTGTTVYMVLLAAYQILLSKYSGQEDLIIGTPAAGRTSAELEAVVGMFVGTLALRGKPQGDKSVRAYLNEVKEEALNALENGAYPFEKLVEDLQLERDVRRNPLFDVMFVYQNMDRTELELEGVRITEAEFEHRAAKLDLTLEASQEPDGGCFRFLWEFRTSLFERETVERMAGHYLEVLGQMTAEPERTVGSICLLTEAERAAMLGAWFDERPGDPAVEQSIHGLIEARAGEHPDRTAVIFGEERVTYRELNERADRLARVLAGHGLRREARVGILMHRSPRMVECILAVWKAGGAYIPVDPEYPAARTAGMLADAEAAVLLTESAHLSEELRRELGCTVLELDRLEERSAPEETAASLPHDPDALAYVIYTSGSTGRPKGAMVEHRGMMNHLLAKIEELQITERSVVAQNASHCFDISVWQFFSGGSSAAPCWSSTGWKSGPLQKKRPRRCRMIRTPSLT</sequence>
<dbReference type="Pfam" id="PF00668">
    <property type="entry name" value="Condensation"/>
    <property type="match status" value="6"/>
</dbReference>
<dbReference type="CDD" id="cd05930">
    <property type="entry name" value="A_NRPS"/>
    <property type="match status" value="3"/>
</dbReference>
<evidence type="ECO:0000256" key="1">
    <source>
        <dbReference type="ARBA" id="ARBA00001957"/>
    </source>
</evidence>
<dbReference type="InterPro" id="IPR001242">
    <property type="entry name" value="Condensation_dom"/>
</dbReference>
<dbReference type="PROSITE" id="PS00455">
    <property type="entry name" value="AMP_BINDING"/>
    <property type="match status" value="4"/>
</dbReference>
<dbReference type="InterPro" id="IPR006162">
    <property type="entry name" value="Ppantetheine_attach_site"/>
</dbReference>
<dbReference type="NCBIfam" id="TIGR01720">
    <property type="entry name" value="NRPS-para261"/>
    <property type="match status" value="1"/>
</dbReference>
<dbReference type="PATRIC" id="fig|1036673.3.peg.4685"/>
<dbReference type="SUPFAM" id="SSF56801">
    <property type="entry name" value="Acetyl-CoA synthetase-like"/>
    <property type="match status" value="5"/>
</dbReference>
<dbReference type="CDD" id="cd19534">
    <property type="entry name" value="E_NRPS"/>
    <property type="match status" value="1"/>
</dbReference>
<evidence type="ECO:0000313" key="11">
    <source>
        <dbReference type="Proteomes" id="UP000006620"/>
    </source>
</evidence>
<accession>F8F6S8</accession>
<dbReference type="SMART" id="SM00823">
    <property type="entry name" value="PKS_PP"/>
    <property type="match status" value="4"/>
</dbReference>
<dbReference type="KEGG" id="pms:KNP414_05070"/>
<dbReference type="Gene3D" id="1.10.1200.10">
    <property type="entry name" value="ACP-like"/>
    <property type="match status" value="4"/>
</dbReference>
<proteinExistence type="inferred from homology"/>
<dbReference type="FunFam" id="3.40.50.980:FF:000001">
    <property type="entry name" value="Non-ribosomal peptide synthetase"/>
    <property type="match status" value="4"/>
</dbReference>
<dbReference type="InterPro" id="IPR010071">
    <property type="entry name" value="AA_adenyl_dom"/>
</dbReference>
<dbReference type="GO" id="GO:0072330">
    <property type="term" value="P:monocarboxylic acid biosynthetic process"/>
    <property type="evidence" value="ECO:0007669"/>
    <property type="project" value="UniProtKB-ARBA"/>
</dbReference>
<dbReference type="GO" id="GO:0016874">
    <property type="term" value="F:ligase activity"/>
    <property type="evidence" value="ECO:0007669"/>
    <property type="project" value="UniProtKB-KW"/>
</dbReference>
<protein>
    <submittedName>
        <fullName evidence="10">Phenylalanine racemase</fullName>
    </submittedName>
</protein>
<evidence type="ECO:0000256" key="7">
    <source>
        <dbReference type="ARBA" id="ARBA00023194"/>
    </source>
</evidence>
<dbReference type="Gene3D" id="3.40.50.980">
    <property type="match status" value="6"/>
</dbReference>
<comment type="cofactor">
    <cofactor evidence="1">
        <name>pantetheine 4'-phosphate</name>
        <dbReference type="ChEBI" id="CHEBI:47942"/>
    </cofactor>
</comment>
<reference evidence="10 11" key="2">
    <citation type="journal article" date="2013" name="Genome Announc.">
        <title>Genome Sequence of Growth-Improving Paenibacillus mucilaginosus Strain KNP414.</title>
        <authorList>
            <person name="Lu J.J."/>
            <person name="Wang J.F."/>
            <person name="Hu X.F."/>
        </authorList>
    </citation>
    <scope>NUCLEOTIDE SEQUENCE [LARGE SCALE GENOMIC DNA]</scope>
    <source>
        <strain evidence="10 11">KNP414</strain>
    </source>
</reference>
<keyword evidence="5" id="KW-0436">Ligase</keyword>
<dbReference type="GO" id="GO:0044550">
    <property type="term" value="P:secondary metabolite biosynthetic process"/>
    <property type="evidence" value="ECO:0007669"/>
    <property type="project" value="UniProtKB-ARBA"/>
</dbReference>
<dbReference type="Gene3D" id="2.30.38.10">
    <property type="entry name" value="Luciferase, Domain 3"/>
    <property type="match status" value="3"/>
</dbReference>
<dbReference type="Proteomes" id="UP000006620">
    <property type="component" value="Chromosome"/>
</dbReference>
<dbReference type="HOGENOM" id="CLU_000022_18_1_9"/>
<feature type="domain" description="Carrier" evidence="9">
    <location>
        <begin position="4618"/>
        <end position="4695"/>
    </location>
</feature>
<dbReference type="GO" id="GO:0043041">
    <property type="term" value="P:amino acid activation for nonribosomal peptide biosynthetic process"/>
    <property type="evidence" value="ECO:0007669"/>
    <property type="project" value="TreeGrafter"/>
</dbReference>
<keyword evidence="4" id="KW-0597">Phosphoprotein</keyword>
<name>F8F6S8_PAEMK</name>
<dbReference type="InterPro" id="IPR023213">
    <property type="entry name" value="CAT-like_dom_sf"/>
</dbReference>
<dbReference type="FunFam" id="1.10.1200.10:FF:000016">
    <property type="entry name" value="Non-ribosomal peptide synthase"/>
    <property type="match status" value="1"/>
</dbReference>
<dbReference type="Gene3D" id="3.30.559.10">
    <property type="entry name" value="Chloramphenicol acetyltransferase-like domain"/>
    <property type="match status" value="6"/>
</dbReference>
<gene>
    <name evidence="10" type="ordered locus">KNP414_05070</name>
</gene>
<evidence type="ECO:0000259" key="9">
    <source>
        <dbReference type="PROSITE" id="PS50075"/>
    </source>
</evidence>
<evidence type="ECO:0000256" key="2">
    <source>
        <dbReference type="ARBA" id="ARBA00006432"/>
    </source>
</evidence>
<dbReference type="Pfam" id="PF00501">
    <property type="entry name" value="AMP-binding"/>
    <property type="match status" value="5"/>
</dbReference>
<keyword evidence="6" id="KW-0677">Repeat</keyword>
<evidence type="ECO:0000256" key="6">
    <source>
        <dbReference type="ARBA" id="ARBA00022737"/>
    </source>
</evidence>
<keyword evidence="3" id="KW-0596">Phosphopantetheine</keyword>
<dbReference type="PROSITE" id="PS50075">
    <property type="entry name" value="CARRIER"/>
    <property type="match status" value="4"/>
</dbReference>
<dbReference type="GO" id="GO:0005829">
    <property type="term" value="C:cytosol"/>
    <property type="evidence" value="ECO:0007669"/>
    <property type="project" value="TreeGrafter"/>
</dbReference>
<dbReference type="FunFam" id="3.30.300.30:FF:000010">
    <property type="entry name" value="Enterobactin synthetase component F"/>
    <property type="match status" value="4"/>
</dbReference>
<dbReference type="PANTHER" id="PTHR45527:SF1">
    <property type="entry name" value="FATTY ACID SYNTHASE"/>
    <property type="match status" value="1"/>
</dbReference>
<dbReference type="Gene3D" id="3.30.300.30">
    <property type="match status" value="4"/>
</dbReference>
<dbReference type="PANTHER" id="PTHR45527">
    <property type="entry name" value="NONRIBOSOMAL PEPTIDE SYNTHETASE"/>
    <property type="match status" value="1"/>
</dbReference>
<dbReference type="InterPro" id="IPR036736">
    <property type="entry name" value="ACP-like_sf"/>
</dbReference>
<dbReference type="Gene3D" id="3.40.50.12780">
    <property type="entry name" value="N-terminal domain of ligase-like"/>
    <property type="match status" value="2"/>
</dbReference>
<dbReference type="GO" id="GO:0031177">
    <property type="term" value="F:phosphopantetheine binding"/>
    <property type="evidence" value="ECO:0007669"/>
    <property type="project" value="InterPro"/>
</dbReference>
<dbReference type="InterPro" id="IPR042099">
    <property type="entry name" value="ANL_N_sf"/>
</dbReference>
<dbReference type="CDD" id="cd19543">
    <property type="entry name" value="DCL_NRPS"/>
    <property type="match status" value="2"/>
</dbReference>
<dbReference type="PROSITE" id="PS00012">
    <property type="entry name" value="PHOSPHOPANTETHEINE"/>
    <property type="match status" value="3"/>
</dbReference>
<dbReference type="Pfam" id="PF13193">
    <property type="entry name" value="AMP-binding_C"/>
    <property type="match status" value="4"/>
</dbReference>
<reference evidence="11" key="1">
    <citation type="submission" date="2011-06" db="EMBL/GenBank/DDBJ databases">
        <title>Complete genome sequence of Paenibacillus mucilaginosus KNP414.</title>
        <authorList>
            <person name="Wang J."/>
            <person name="Hu S."/>
            <person name="Hu X."/>
            <person name="Zhang B."/>
            <person name="Dong D."/>
            <person name="Zhang S."/>
            <person name="Zhao K."/>
            <person name="Wu D."/>
        </authorList>
    </citation>
    <scope>NUCLEOTIDE SEQUENCE [LARGE SCALE GENOMIC DNA]</scope>
    <source>
        <strain evidence="11">KNP414</strain>
    </source>
</reference>
<evidence type="ECO:0000256" key="3">
    <source>
        <dbReference type="ARBA" id="ARBA00022450"/>
    </source>
</evidence>
<dbReference type="InterPro" id="IPR009081">
    <property type="entry name" value="PP-bd_ACP"/>
</dbReference>
<dbReference type="CDD" id="cd19531">
    <property type="entry name" value="LCL_NRPS-like"/>
    <property type="match status" value="2"/>
</dbReference>
<dbReference type="InterPro" id="IPR020806">
    <property type="entry name" value="PKS_PP-bd"/>
</dbReference>
<dbReference type="GO" id="GO:0008610">
    <property type="term" value="P:lipid biosynthetic process"/>
    <property type="evidence" value="ECO:0007669"/>
    <property type="project" value="UniProtKB-ARBA"/>
</dbReference>
<evidence type="ECO:0000256" key="5">
    <source>
        <dbReference type="ARBA" id="ARBA00022598"/>
    </source>
</evidence>
<dbReference type="SUPFAM" id="SSF47336">
    <property type="entry name" value="ACP-like"/>
    <property type="match status" value="4"/>
</dbReference>
<dbReference type="GO" id="GO:0017000">
    <property type="term" value="P:antibiotic biosynthetic process"/>
    <property type="evidence" value="ECO:0007669"/>
    <property type="project" value="UniProtKB-KW"/>
</dbReference>
<dbReference type="SUPFAM" id="SSF52777">
    <property type="entry name" value="CoA-dependent acyltransferases"/>
    <property type="match status" value="12"/>
</dbReference>
<dbReference type="Pfam" id="PF00550">
    <property type="entry name" value="PP-binding"/>
    <property type="match status" value="4"/>
</dbReference>
<feature type="domain" description="Carrier" evidence="9">
    <location>
        <begin position="2070"/>
        <end position="2145"/>
    </location>
</feature>
<dbReference type="InterPro" id="IPR010060">
    <property type="entry name" value="NRPS_synth"/>
</dbReference>
<evidence type="ECO:0000313" key="10">
    <source>
        <dbReference type="EMBL" id="AEI43594.1"/>
    </source>
</evidence>
<dbReference type="NCBIfam" id="NF003417">
    <property type="entry name" value="PRK04813.1"/>
    <property type="match status" value="5"/>
</dbReference>
<dbReference type="NCBIfam" id="TIGR01733">
    <property type="entry name" value="AA-adenyl-dom"/>
    <property type="match status" value="4"/>
</dbReference>
<dbReference type="CDD" id="cd12117">
    <property type="entry name" value="A_NRPS_Srf_like"/>
    <property type="match status" value="1"/>
</dbReference>
<evidence type="ECO:0000256" key="8">
    <source>
        <dbReference type="ARBA" id="ARBA00023268"/>
    </source>
</evidence>
<dbReference type="InterPro" id="IPR000873">
    <property type="entry name" value="AMP-dep_synth/lig_dom"/>
</dbReference>
<dbReference type="FunFam" id="3.40.50.12780:FF:000012">
    <property type="entry name" value="Non-ribosomal peptide synthetase"/>
    <property type="match status" value="2"/>
</dbReference>
<evidence type="ECO:0000256" key="4">
    <source>
        <dbReference type="ARBA" id="ARBA00022553"/>
    </source>
</evidence>
<dbReference type="Gene3D" id="3.30.559.30">
    <property type="entry name" value="Nonribosomal peptide synthetase, condensation domain"/>
    <property type="match status" value="6"/>
</dbReference>